<dbReference type="PANTHER" id="PTHR34047:SF8">
    <property type="entry name" value="PROTEIN YKFC"/>
    <property type="match status" value="1"/>
</dbReference>
<dbReference type="Pfam" id="PF00078">
    <property type="entry name" value="RVT_1"/>
    <property type="match status" value="1"/>
</dbReference>
<name>A0A2M7PM08_9BACT</name>
<feature type="non-terminal residue" evidence="3">
    <location>
        <position position="375"/>
    </location>
</feature>
<dbReference type="InterPro" id="IPR030931">
    <property type="entry name" value="Group_II_RT_mat"/>
</dbReference>
<dbReference type="InterPro" id="IPR000477">
    <property type="entry name" value="RT_dom"/>
</dbReference>
<proteinExistence type="inferred from homology"/>
<dbReference type="NCBIfam" id="TIGR04416">
    <property type="entry name" value="group_II_RT_mat"/>
    <property type="match status" value="1"/>
</dbReference>
<evidence type="ECO:0000313" key="3">
    <source>
        <dbReference type="EMBL" id="PIY31660.1"/>
    </source>
</evidence>
<dbReference type="AlphaFoldDB" id="A0A2M7PM08"/>
<dbReference type="SUPFAM" id="SSF56672">
    <property type="entry name" value="DNA/RNA polymerases"/>
    <property type="match status" value="1"/>
</dbReference>
<dbReference type="InterPro" id="IPR043502">
    <property type="entry name" value="DNA/RNA_pol_sf"/>
</dbReference>
<keyword evidence="3" id="KW-0808">Transferase</keyword>
<comment type="similarity">
    <text evidence="1">Belongs to the bacterial reverse transcriptase family.</text>
</comment>
<evidence type="ECO:0000313" key="4">
    <source>
        <dbReference type="Proteomes" id="UP000230646"/>
    </source>
</evidence>
<keyword evidence="3" id="KW-0695">RNA-directed DNA polymerase</keyword>
<sequence length="375" mass="43300">SINGKIPQGIIHWQSDYPVVSVKSRNGDGEKGIAVIQWGVRDTSARLRTGQQMRTKLASLTLRARENPKDRFISLMHLLTEDFLKGCFWELKRDKVAGIDGVSVKEYEARLKENLRDLVGRLKAKKYKPQPVRRVYIPKSNGGKRGLGVPTVEDKIVQMGIKKILEAIFEVDFLEVSFGFRPNRSCHQALDVLDKTIMTKPVNYVVDMDIEKFFDTIDHKWLMKCLKQRIKDTSLLRLIVRFLKAGIMEEGKFYQTDKGTPQGGVLSPLLANIYLHYILDLWFEKKVKKELRGFAQLVRYADDFMVLFQNGTEAKVFGDELRQRLDKFGLKIAENKSRIMEFGRLVWQKAQKEGQRMATFDFLGFTHYGDKTRKG</sequence>
<dbReference type="EMBL" id="PFKO01000313">
    <property type="protein sequence ID" value="PIY31660.1"/>
    <property type="molecule type" value="Genomic_DNA"/>
</dbReference>
<dbReference type="PANTHER" id="PTHR34047">
    <property type="entry name" value="NUCLEAR INTRON MATURASE 1, MITOCHONDRIAL-RELATED"/>
    <property type="match status" value="1"/>
</dbReference>
<feature type="domain" description="Reverse transcriptase" evidence="2">
    <location>
        <begin position="118"/>
        <end position="367"/>
    </location>
</feature>
<accession>A0A2M7PM08</accession>
<comment type="caution">
    <text evidence="3">The sequence shown here is derived from an EMBL/GenBank/DDBJ whole genome shotgun (WGS) entry which is preliminary data.</text>
</comment>
<gene>
    <name evidence="3" type="primary">ltrA</name>
    <name evidence="3" type="ORF">COZ07_08500</name>
</gene>
<dbReference type="PROSITE" id="PS50878">
    <property type="entry name" value="RT_POL"/>
    <property type="match status" value="1"/>
</dbReference>
<reference evidence="3 4" key="1">
    <citation type="submission" date="2017-09" db="EMBL/GenBank/DDBJ databases">
        <title>Depth-based differentiation of microbial function through sediment-hosted aquifers and enrichment of novel symbionts in the deep terrestrial subsurface.</title>
        <authorList>
            <person name="Probst A.J."/>
            <person name="Ladd B."/>
            <person name="Jarett J.K."/>
            <person name="Geller-Mcgrath D.E."/>
            <person name="Sieber C.M."/>
            <person name="Emerson J.B."/>
            <person name="Anantharaman K."/>
            <person name="Thomas B.C."/>
            <person name="Malmstrom R."/>
            <person name="Stieglmeier M."/>
            <person name="Klingl A."/>
            <person name="Woyke T."/>
            <person name="Ryan C.M."/>
            <person name="Banfield J.F."/>
        </authorList>
    </citation>
    <scope>NUCLEOTIDE SEQUENCE [LARGE SCALE GENOMIC DNA]</scope>
    <source>
        <strain evidence="3">CG_4_10_14_3_um_filter_34_13</strain>
    </source>
</reference>
<evidence type="ECO:0000256" key="1">
    <source>
        <dbReference type="ARBA" id="ARBA00034120"/>
    </source>
</evidence>
<dbReference type="InterPro" id="IPR051083">
    <property type="entry name" value="GrpII_Intron_Splice-Mob/Def"/>
</dbReference>
<dbReference type="CDD" id="cd01651">
    <property type="entry name" value="RT_G2_intron"/>
    <property type="match status" value="1"/>
</dbReference>
<feature type="non-terminal residue" evidence="3">
    <location>
        <position position="1"/>
    </location>
</feature>
<evidence type="ECO:0000259" key="2">
    <source>
        <dbReference type="PROSITE" id="PS50878"/>
    </source>
</evidence>
<dbReference type="Proteomes" id="UP000230646">
    <property type="component" value="Unassembled WGS sequence"/>
</dbReference>
<dbReference type="GO" id="GO:0003964">
    <property type="term" value="F:RNA-directed DNA polymerase activity"/>
    <property type="evidence" value="ECO:0007669"/>
    <property type="project" value="UniProtKB-KW"/>
</dbReference>
<organism evidence="3 4">
    <name type="scientific">Candidatus Infernicultor aquiphilus</name>
    <dbReference type="NCBI Taxonomy" id="1805029"/>
    <lineage>
        <taxon>Bacteria</taxon>
        <taxon>Pseudomonadati</taxon>
        <taxon>Atribacterota</taxon>
        <taxon>Candidatus Phoenicimicrobiia</taxon>
        <taxon>Candidatus Pheonicimicrobiales</taxon>
        <taxon>Candidatus Phoenicimicrobiaceae</taxon>
        <taxon>Candidatus Infernicultor</taxon>
    </lineage>
</organism>
<protein>
    <submittedName>
        <fullName evidence="3">Group II intron reverse transcriptase/maturase</fullName>
    </submittedName>
</protein>
<keyword evidence="3" id="KW-0548">Nucleotidyltransferase</keyword>